<gene>
    <name evidence="1" type="ORF">ZHAS_00014679</name>
</gene>
<dbReference type="AlphaFoldDB" id="A0A084W8Z0"/>
<sequence length="69" mass="7529">MTSLVLPHAIRGPYVSKAGPCCRTPNVQSHTCPCRDRIAFVTIVRIEKTQTFVNPQVSPNGVWIKHGGG</sequence>
<dbReference type="EnsemblMetazoa" id="ASIC014679-RA">
    <property type="protein sequence ID" value="ASIC014679-PA"/>
    <property type="gene ID" value="ASIC014679"/>
</dbReference>
<evidence type="ECO:0000313" key="3">
    <source>
        <dbReference type="Proteomes" id="UP000030765"/>
    </source>
</evidence>
<accession>A0A084W8Z0</accession>
<protein>
    <submittedName>
        <fullName evidence="1 2">Pyrimidine reductase, riboflavin biosynthesis</fullName>
    </submittedName>
</protein>
<reference evidence="2" key="2">
    <citation type="submission" date="2020-05" db="UniProtKB">
        <authorList>
            <consortium name="EnsemblMetazoa"/>
        </authorList>
    </citation>
    <scope>IDENTIFICATION</scope>
</reference>
<reference evidence="1 3" key="1">
    <citation type="journal article" date="2014" name="BMC Genomics">
        <title>Genome sequence of Anopheles sinensis provides insight into genetics basis of mosquito competence for malaria parasites.</title>
        <authorList>
            <person name="Zhou D."/>
            <person name="Zhang D."/>
            <person name="Ding G."/>
            <person name="Shi L."/>
            <person name="Hou Q."/>
            <person name="Ye Y."/>
            <person name="Xu Y."/>
            <person name="Zhou H."/>
            <person name="Xiong C."/>
            <person name="Li S."/>
            <person name="Yu J."/>
            <person name="Hong S."/>
            <person name="Yu X."/>
            <person name="Zou P."/>
            <person name="Chen C."/>
            <person name="Chang X."/>
            <person name="Wang W."/>
            <person name="Lv Y."/>
            <person name="Sun Y."/>
            <person name="Ma L."/>
            <person name="Shen B."/>
            <person name="Zhu C."/>
        </authorList>
    </citation>
    <scope>NUCLEOTIDE SEQUENCE [LARGE SCALE GENOMIC DNA]</scope>
</reference>
<dbReference type="VEuPathDB" id="VectorBase:ASIC014679"/>
<organism evidence="1">
    <name type="scientific">Anopheles sinensis</name>
    <name type="common">Mosquito</name>
    <dbReference type="NCBI Taxonomy" id="74873"/>
    <lineage>
        <taxon>Eukaryota</taxon>
        <taxon>Metazoa</taxon>
        <taxon>Ecdysozoa</taxon>
        <taxon>Arthropoda</taxon>
        <taxon>Hexapoda</taxon>
        <taxon>Insecta</taxon>
        <taxon>Pterygota</taxon>
        <taxon>Neoptera</taxon>
        <taxon>Endopterygota</taxon>
        <taxon>Diptera</taxon>
        <taxon>Nematocera</taxon>
        <taxon>Culicoidea</taxon>
        <taxon>Culicidae</taxon>
        <taxon>Anophelinae</taxon>
        <taxon>Anopheles</taxon>
    </lineage>
</organism>
<evidence type="ECO:0000313" key="2">
    <source>
        <dbReference type="EnsemblMetazoa" id="ASIC014679-PA"/>
    </source>
</evidence>
<dbReference type="EMBL" id="KE525320">
    <property type="protein sequence ID" value="KFB46684.1"/>
    <property type="molecule type" value="Genomic_DNA"/>
</dbReference>
<dbReference type="Proteomes" id="UP000030765">
    <property type="component" value="Unassembled WGS sequence"/>
</dbReference>
<name>A0A084W8Z0_ANOSI</name>
<keyword evidence="3" id="KW-1185">Reference proteome</keyword>
<dbReference type="EMBL" id="ATLV01021542">
    <property type="status" value="NOT_ANNOTATED_CDS"/>
    <property type="molecule type" value="Genomic_DNA"/>
</dbReference>
<evidence type="ECO:0000313" key="1">
    <source>
        <dbReference type="EMBL" id="KFB46684.1"/>
    </source>
</evidence>
<proteinExistence type="predicted"/>